<evidence type="ECO:0000256" key="7">
    <source>
        <dbReference type="ARBA" id="ARBA00022833"/>
    </source>
</evidence>
<evidence type="ECO:0000256" key="5">
    <source>
        <dbReference type="ARBA" id="ARBA00022759"/>
    </source>
</evidence>
<dbReference type="InterPro" id="IPR036866">
    <property type="entry name" value="RibonucZ/Hydroxyglut_hydro"/>
</dbReference>
<keyword evidence="11" id="KW-1185">Reference proteome</keyword>
<organism evidence="10 11">
    <name type="scientific">Alosa alosa</name>
    <name type="common">allis shad</name>
    <dbReference type="NCBI Taxonomy" id="278164"/>
    <lineage>
        <taxon>Eukaryota</taxon>
        <taxon>Metazoa</taxon>
        <taxon>Chordata</taxon>
        <taxon>Craniata</taxon>
        <taxon>Vertebrata</taxon>
        <taxon>Euteleostomi</taxon>
        <taxon>Actinopterygii</taxon>
        <taxon>Neopterygii</taxon>
        <taxon>Teleostei</taxon>
        <taxon>Clupei</taxon>
        <taxon>Clupeiformes</taxon>
        <taxon>Clupeoidei</taxon>
        <taxon>Clupeidae</taxon>
        <taxon>Alosa</taxon>
    </lineage>
</organism>
<dbReference type="GO" id="GO:0016787">
    <property type="term" value="F:hydrolase activity"/>
    <property type="evidence" value="ECO:0007669"/>
    <property type="project" value="UniProtKB-KW"/>
</dbReference>
<dbReference type="Gene3D" id="1.10.10.10">
    <property type="entry name" value="Winged helix-like DNA-binding domain superfamily/Winged helix DNA-binding domain"/>
    <property type="match status" value="1"/>
</dbReference>
<keyword evidence="6" id="KW-0378">Hydrolase</keyword>
<dbReference type="InterPro" id="IPR041516">
    <property type="entry name" value="LACTB2_WH"/>
</dbReference>
<evidence type="ECO:0000256" key="8">
    <source>
        <dbReference type="ARBA" id="ARBA00032142"/>
    </source>
</evidence>
<evidence type="ECO:0000256" key="1">
    <source>
        <dbReference type="ARBA" id="ARBA00002153"/>
    </source>
</evidence>
<dbReference type="Pfam" id="PF17778">
    <property type="entry name" value="WHD_BLACT"/>
    <property type="match status" value="1"/>
</dbReference>
<evidence type="ECO:0000256" key="4">
    <source>
        <dbReference type="ARBA" id="ARBA00022723"/>
    </source>
</evidence>
<comment type="caution">
    <text evidence="10">The sequence shown here is derived from an EMBL/GenBank/DDBJ whole genome shotgun (WGS) entry which is preliminary data.</text>
</comment>
<dbReference type="InterPro" id="IPR001279">
    <property type="entry name" value="Metallo-B-lactamas"/>
</dbReference>
<dbReference type="Proteomes" id="UP000823561">
    <property type="component" value="Chromosome 19"/>
</dbReference>
<dbReference type="SMART" id="SM00849">
    <property type="entry name" value="Lactamase_B"/>
    <property type="match status" value="1"/>
</dbReference>
<reference evidence="10" key="1">
    <citation type="submission" date="2020-10" db="EMBL/GenBank/DDBJ databases">
        <title>Chromosome-scale genome assembly of the Allis shad, Alosa alosa.</title>
        <authorList>
            <person name="Margot Z."/>
            <person name="Christophe K."/>
            <person name="Cabau C."/>
            <person name="Louis A."/>
            <person name="Berthelot C."/>
            <person name="Parey E."/>
            <person name="Roest Crollius H."/>
            <person name="Montfort J."/>
            <person name="Robinson-Rechavi M."/>
            <person name="Bucao C."/>
            <person name="Bouchez O."/>
            <person name="Gislard M."/>
            <person name="Lluch J."/>
            <person name="Milhes M."/>
            <person name="Lampietro C."/>
            <person name="Lopez Roques C."/>
            <person name="Donnadieu C."/>
            <person name="Braasch I."/>
            <person name="Desvignes T."/>
            <person name="Postlethwait J."/>
            <person name="Bobe J."/>
            <person name="Guiguen Y."/>
        </authorList>
    </citation>
    <scope>NUCLEOTIDE SEQUENCE</scope>
    <source>
        <strain evidence="10">M-15738</strain>
        <tissue evidence="10">Blood</tissue>
    </source>
</reference>
<comment type="function">
    <text evidence="1">Endoribonuclease; cleaves preferentially 3' to purine-pyrimidine dinucleotide motifs in single-stranded RNA. The cleavage product contains a free 3' -OH group. Has no activity with double-stranded RNA or DNA. Required for normal mitochondrial function and cell viability.</text>
</comment>
<name>A0AAV6FRT6_9TELE</name>
<feature type="domain" description="Metallo-beta-lactamase" evidence="9">
    <location>
        <begin position="30"/>
        <end position="200"/>
    </location>
</feature>
<evidence type="ECO:0000256" key="3">
    <source>
        <dbReference type="ARBA" id="ARBA00019428"/>
    </source>
</evidence>
<evidence type="ECO:0000313" key="10">
    <source>
        <dbReference type="EMBL" id="KAG5265255.1"/>
    </source>
</evidence>
<dbReference type="PANTHER" id="PTHR23131">
    <property type="entry name" value="ENDORIBONUCLEASE LACTB2"/>
    <property type="match status" value="1"/>
</dbReference>
<evidence type="ECO:0000313" key="11">
    <source>
        <dbReference type="Proteomes" id="UP000823561"/>
    </source>
</evidence>
<keyword evidence="4" id="KW-0479">Metal-binding</keyword>
<evidence type="ECO:0000256" key="6">
    <source>
        <dbReference type="ARBA" id="ARBA00022801"/>
    </source>
</evidence>
<keyword evidence="5" id="KW-0540">Nuclease</keyword>
<sequence>MTAILPRIEQLSARVVRILGCNPGPMTLQGTNTYLVGTGKRRVLIDAGEAGVAEYISSLQQALEQQNASIQEIVVTHWHHDHTGGVPDICASLPGGWDLPVSKLPRVPHQEERLGEEDKKTYTYLRHGDLIHTEGATLKVLYTPGHTDDHMVLLLDQEGALFSGDCILGEGTAVFEDLHDYMRSLHTLLDTNADHIYPGHGPVVVNAASKIREYITHRDLREQQILRVLQEKPTHTHTAAELVKIVYKDTPEHLHRAAEVNLTHHLKKLQKEGHITAVECRWKSNL</sequence>
<dbReference type="SUPFAM" id="SSF56281">
    <property type="entry name" value="Metallo-hydrolase/oxidoreductase"/>
    <property type="match status" value="1"/>
</dbReference>
<dbReference type="GO" id="GO:0004521">
    <property type="term" value="F:RNA endonuclease activity"/>
    <property type="evidence" value="ECO:0007669"/>
    <property type="project" value="TreeGrafter"/>
</dbReference>
<accession>A0AAV6FRT6</accession>
<proteinExistence type="inferred from homology"/>
<gene>
    <name evidence="10" type="ORF">AALO_G00240210</name>
</gene>
<dbReference type="EMBL" id="JADWDJ010000019">
    <property type="protein sequence ID" value="KAG5265255.1"/>
    <property type="molecule type" value="Genomic_DNA"/>
</dbReference>
<dbReference type="FunFam" id="1.10.10.10:FF:000328">
    <property type="entry name" value="Lactamase beta 2"/>
    <property type="match status" value="1"/>
</dbReference>
<dbReference type="InterPro" id="IPR050662">
    <property type="entry name" value="Sec-metab_biosynth-thioest"/>
</dbReference>
<comment type="similarity">
    <text evidence="2">Belongs to the metallo-beta-lactamase superfamily. Glyoxalase II family.</text>
</comment>
<dbReference type="GO" id="GO:0005759">
    <property type="term" value="C:mitochondrial matrix"/>
    <property type="evidence" value="ECO:0007669"/>
    <property type="project" value="TreeGrafter"/>
</dbReference>
<dbReference type="InterPro" id="IPR047921">
    <property type="entry name" value="LACTB2-like_MBL-fold"/>
</dbReference>
<dbReference type="GO" id="GO:0046872">
    <property type="term" value="F:metal ion binding"/>
    <property type="evidence" value="ECO:0007669"/>
    <property type="project" value="UniProtKB-KW"/>
</dbReference>
<dbReference type="Gene3D" id="3.60.15.10">
    <property type="entry name" value="Ribonuclease Z/Hydroxyacylglutathione hydrolase-like"/>
    <property type="match status" value="1"/>
</dbReference>
<dbReference type="InterPro" id="IPR036388">
    <property type="entry name" value="WH-like_DNA-bd_sf"/>
</dbReference>
<dbReference type="GO" id="GO:0003727">
    <property type="term" value="F:single-stranded RNA binding"/>
    <property type="evidence" value="ECO:0007669"/>
    <property type="project" value="TreeGrafter"/>
</dbReference>
<dbReference type="CDD" id="cd07722">
    <property type="entry name" value="LACTB2-like_MBL-fold"/>
    <property type="match status" value="1"/>
</dbReference>
<evidence type="ECO:0000256" key="2">
    <source>
        <dbReference type="ARBA" id="ARBA00006759"/>
    </source>
</evidence>
<dbReference type="Pfam" id="PF00753">
    <property type="entry name" value="Lactamase_B"/>
    <property type="match status" value="1"/>
</dbReference>
<protein>
    <recommendedName>
        <fullName evidence="3">Endoribonuclease LACTB2</fullName>
    </recommendedName>
    <alternativeName>
        <fullName evidence="8">Beta-lactamase-like protein 2</fullName>
    </alternativeName>
</protein>
<dbReference type="AlphaFoldDB" id="A0AAV6FRT6"/>
<keyword evidence="7" id="KW-0862">Zinc</keyword>
<dbReference type="PANTHER" id="PTHR23131:SF0">
    <property type="entry name" value="ENDORIBONUCLEASE LACTB2"/>
    <property type="match status" value="1"/>
</dbReference>
<evidence type="ECO:0000259" key="9">
    <source>
        <dbReference type="SMART" id="SM00849"/>
    </source>
</evidence>
<keyword evidence="5" id="KW-0255">Endonuclease</keyword>
<dbReference type="FunFam" id="3.60.15.10:FF:000017">
    <property type="entry name" value="Lactamase beta 2"/>
    <property type="match status" value="1"/>
</dbReference>